<evidence type="ECO:0000313" key="3">
    <source>
        <dbReference type="Proteomes" id="UP000662074"/>
    </source>
</evidence>
<dbReference type="Proteomes" id="UP000662074">
    <property type="component" value="Unassembled WGS sequence"/>
</dbReference>
<evidence type="ECO:0000259" key="1">
    <source>
        <dbReference type="Pfam" id="PF18167"/>
    </source>
</evidence>
<comment type="caution">
    <text evidence="2">The sequence shown here is derived from an EMBL/GenBank/DDBJ whole genome shotgun (WGS) entry which is preliminary data.</text>
</comment>
<dbReference type="EMBL" id="BMDO01000005">
    <property type="protein sequence ID" value="GGI50792.1"/>
    <property type="molecule type" value="Genomic_DNA"/>
</dbReference>
<reference evidence="2" key="1">
    <citation type="journal article" date="2014" name="Int. J. Syst. Evol. Microbiol.">
        <title>Complete genome sequence of Corynebacterium casei LMG S-19264T (=DSM 44701T), isolated from a smear-ripened cheese.</title>
        <authorList>
            <consortium name="US DOE Joint Genome Institute (JGI-PGF)"/>
            <person name="Walter F."/>
            <person name="Albersmeier A."/>
            <person name="Kalinowski J."/>
            <person name="Ruckert C."/>
        </authorList>
    </citation>
    <scope>NUCLEOTIDE SEQUENCE</scope>
    <source>
        <strain evidence="2">CCM 8711</strain>
    </source>
</reference>
<dbReference type="InterPro" id="IPR040829">
    <property type="entry name" value="Cap16_NUDIX"/>
</dbReference>
<feature type="domain" description="CD-NTase-associated protein 16 NUDIX" evidence="1">
    <location>
        <begin position="3"/>
        <end position="180"/>
    </location>
</feature>
<gene>
    <name evidence="2" type="ORF">GCM10011425_20040</name>
</gene>
<accession>A0A917JA67</accession>
<dbReference type="Pfam" id="PF18167">
    <property type="entry name" value="Sa_NUDIX"/>
    <property type="match status" value="1"/>
</dbReference>
<protein>
    <recommendedName>
        <fullName evidence="1">CD-NTase-associated protein 16 NUDIX domain-containing protein</fullName>
    </recommendedName>
</protein>
<dbReference type="AlphaFoldDB" id="A0A917JA67"/>
<reference evidence="2" key="2">
    <citation type="submission" date="2020-09" db="EMBL/GenBank/DDBJ databases">
        <authorList>
            <person name="Sun Q."/>
            <person name="Sedlacek I."/>
        </authorList>
    </citation>
    <scope>NUCLEOTIDE SEQUENCE</scope>
    <source>
        <strain evidence="2">CCM 8711</strain>
    </source>
</reference>
<evidence type="ECO:0000313" key="2">
    <source>
        <dbReference type="EMBL" id="GGI50792.1"/>
    </source>
</evidence>
<organism evidence="2 3">
    <name type="scientific">Mucilaginibacter galii</name>
    <dbReference type="NCBI Taxonomy" id="2005073"/>
    <lineage>
        <taxon>Bacteria</taxon>
        <taxon>Pseudomonadati</taxon>
        <taxon>Bacteroidota</taxon>
        <taxon>Sphingobacteriia</taxon>
        <taxon>Sphingobacteriales</taxon>
        <taxon>Sphingobacteriaceae</taxon>
        <taxon>Mucilaginibacter</taxon>
    </lineage>
</organism>
<sequence>MKNRKNNYYQLVGGAYKTLPGVETVFKKFNVKPDRRFLTDNGIAKNDLRFTLPGKNVISIIKWFHSREDREISQWREFCEELLTPAFVDKHIFRYIDYKYATTLQTPVKKAKKLDCQEILIFEIFDLVPDTDQLHALEALCDSGDTEYVKWADPILIDKLGFDERTKEIEYEIGAHTKWAITERWTDD</sequence>
<proteinExistence type="predicted"/>
<name>A0A917JA67_9SPHI</name>
<keyword evidence="3" id="KW-1185">Reference proteome</keyword>